<dbReference type="SUPFAM" id="SSF46785">
    <property type="entry name" value="Winged helix' DNA-binding domain"/>
    <property type="match status" value="1"/>
</dbReference>
<name>A0A2U3LIP9_9FIRM</name>
<dbReference type="InterPro" id="IPR036390">
    <property type="entry name" value="WH_DNA-bd_sf"/>
</dbReference>
<evidence type="ECO:0000313" key="5">
    <source>
        <dbReference type="EMBL" id="SPF51710.1"/>
    </source>
</evidence>
<sequence length="148" mass="17065">MYEKTNAEDIVKNLIELLPLFQAKVIKPVLQVSKHSISPLQFHVIKVINEKKSINMTDLANEMMISKPQLTPIIDKLIKKSYLTRENAKEDRRIINISLTKLGKDMFEQRNEHINKMITQRIGTLPTDDQEKLNAAIIMMINIIAKLS</sequence>
<organism evidence="5 6">
    <name type="scientific">Candidatus Desulfosporosinus infrequens</name>
    <dbReference type="NCBI Taxonomy" id="2043169"/>
    <lineage>
        <taxon>Bacteria</taxon>
        <taxon>Bacillati</taxon>
        <taxon>Bacillota</taxon>
        <taxon>Clostridia</taxon>
        <taxon>Eubacteriales</taxon>
        <taxon>Desulfitobacteriaceae</taxon>
        <taxon>Desulfosporosinus</taxon>
    </lineage>
</organism>
<keyword evidence="1" id="KW-0805">Transcription regulation</keyword>
<dbReference type="PRINTS" id="PR00598">
    <property type="entry name" value="HTHMARR"/>
</dbReference>
<keyword evidence="2" id="KW-0238">DNA-binding</keyword>
<evidence type="ECO:0000256" key="2">
    <source>
        <dbReference type="ARBA" id="ARBA00023125"/>
    </source>
</evidence>
<dbReference type="InterPro" id="IPR000835">
    <property type="entry name" value="HTH_MarR-typ"/>
</dbReference>
<keyword evidence="3" id="KW-0804">Transcription</keyword>
<gene>
    <name evidence="5" type="ORF">SBF1_530002</name>
</gene>
<dbReference type="PANTHER" id="PTHR42756">
    <property type="entry name" value="TRANSCRIPTIONAL REGULATOR, MARR"/>
    <property type="match status" value="1"/>
</dbReference>
<proteinExistence type="predicted"/>
<feature type="domain" description="HTH marR-type" evidence="4">
    <location>
        <begin position="7"/>
        <end position="142"/>
    </location>
</feature>
<dbReference type="SMART" id="SM00347">
    <property type="entry name" value="HTH_MARR"/>
    <property type="match status" value="1"/>
</dbReference>
<evidence type="ECO:0000256" key="3">
    <source>
        <dbReference type="ARBA" id="ARBA00023163"/>
    </source>
</evidence>
<dbReference type="InterPro" id="IPR036388">
    <property type="entry name" value="WH-like_DNA-bd_sf"/>
</dbReference>
<dbReference type="Pfam" id="PF01047">
    <property type="entry name" value="MarR"/>
    <property type="match status" value="1"/>
</dbReference>
<dbReference type="AlphaFoldDB" id="A0A2U3LIP9"/>
<evidence type="ECO:0000256" key="1">
    <source>
        <dbReference type="ARBA" id="ARBA00023015"/>
    </source>
</evidence>
<reference evidence="6" key="1">
    <citation type="submission" date="2018-02" db="EMBL/GenBank/DDBJ databases">
        <authorList>
            <person name="Hausmann B."/>
        </authorList>
    </citation>
    <scope>NUCLEOTIDE SEQUENCE [LARGE SCALE GENOMIC DNA]</scope>
    <source>
        <strain evidence="6">Peat soil MAG SbF1</strain>
    </source>
</reference>
<dbReference type="GO" id="GO:0003677">
    <property type="term" value="F:DNA binding"/>
    <property type="evidence" value="ECO:0007669"/>
    <property type="project" value="UniProtKB-KW"/>
</dbReference>
<dbReference type="Gene3D" id="1.10.10.10">
    <property type="entry name" value="Winged helix-like DNA-binding domain superfamily/Winged helix DNA-binding domain"/>
    <property type="match status" value="1"/>
</dbReference>
<dbReference type="EMBL" id="OMOF01000479">
    <property type="protein sequence ID" value="SPF51710.1"/>
    <property type="molecule type" value="Genomic_DNA"/>
</dbReference>
<dbReference type="PANTHER" id="PTHR42756:SF1">
    <property type="entry name" value="TRANSCRIPTIONAL REPRESSOR OF EMRAB OPERON"/>
    <property type="match status" value="1"/>
</dbReference>
<evidence type="ECO:0000259" key="4">
    <source>
        <dbReference type="PROSITE" id="PS50995"/>
    </source>
</evidence>
<dbReference type="PROSITE" id="PS50995">
    <property type="entry name" value="HTH_MARR_2"/>
    <property type="match status" value="1"/>
</dbReference>
<dbReference type="GO" id="GO:0003700">
    <property type="term" value="F:DNA-binding transcription factor activity"/>
    <property type="evidence" value="ECO:0007669"/>
    <property type="project" value="InterPro"/>
</dbReference>
<accession>A0A2U3LIP9</accession>
<protein>
    <recommendedName>
        <fullName evidence="4">HTH marR-type domain-containing protein</fullName>
    </recommendedName>
</protein>
<evidence type="ECO:0000313" key="6">
    <source>
        <dbReference type="Proteomes" id="UP000238916"/>
    </source>
</evidence>
<dbReference type="Proteomes" id="UP000238916">
    <property type="component" value="Unassembled WGS sequence"/>
</dbReference>